<protein>
    <recommendedName>
        <fullName evidence="3">phosphoenolpyruvate--glycerone phosphotransferase</fullName>
        <ecNumber evidence="3">2.7.1.121</ecNumber>
    </recommendedName>
</protein>
<comment type="subunit">
    <text evidence="5">Homodimer. The dihydroxyacetone kinase complex is composed of a homodimer of DhaM, a homodimer of DhaK and the subunit DhaL.</text>
</comment>
<comment type="catalytic activity">
    <reaction evidence="1">
        <text>dihydroxyacetone + phosphoenolpyruvate = dihydroxyacetone phosphate + pyruvate</text>
        <dbReference type="Rhea" id="RHEA:18381"/>
        <dbReference type="ChEBI" id="CHEBI:15361"/>
        <dbReference type="ChEBI" id="CHEBI:16016"/>
        <dbReference type="ChEBI" id="CHEBI:57642"/>
        <dbReference type="ChEBI" id="CHEBI:58702"/>
        <dbReference type="EC" id="2.7.1.121"/>
    </reaction>
</comment>
<dbReference type="GO" id="GO:0016020">
    <property type="term" value="C:membrane"/>
    <property type="evidence" value="ECO:0007669"/>
    <property type="project" value="InterPro"/>
</dbReference>
<comment type="function">
    <text evidence="2">Component of the dihydroxyacetone kinase complex, which is responsible for the phosphoenolpyruvate (PEP)-dependent phosphorylation of dihydroxyacetone. DhaM serves as the phosphoryl donor. Is phosphorylated by phosphoenolpyruvate in an EI- and HPr-dependent reaction, and a phosphorelay system on histidine residues finally leads to phosphoryl transfer to DhaL and dihydroxyacetone.</text>
</comment>
<reference evidence="6 7" key="1">
    <citation type="submission" date="2017-07" db="EMBL/GenBank/DDBJ databases">
        <title>Isolation and whole genome analysis of endospore-forming bacteria from heroin.</title>
        <authorList>
            <person name="Kalinowski J."/>
            <person name="Ahrens B."/>
            <person name="Al-Dilaimi A."/>
            <person name="Winkler A."/>
            <person name="Wibberg D."/>
            <person name="Schleenbecker U."/>
            <person name="Ruckert C."/>
            <person name="Wolfel R."/>
            <person name="Grass G."/>
        </authorList>
    </citation>
    <scope>NUCLEOTIDE SEQUENCE [LARGE SCALE GENOMIC DNA]</scope>
    <source>
        <strain evidence="6 7">7539</strain>
    </source>
</reference>
<evidence type="ECO:0000256" key="2">
    <source>
        <dbReference type="ARBA" id="ARBA00002788"/>
    </source>
</evidence>
<dbReference type="InterPro" id="IPR036662">
    <property type="entry name" value="PTS_EIIA_man-typ_sf"/>
</dbReference>
<dbReference type="GO" id="GO:0009401">
    <property type="term" value="P:phosphoenolpyruvate-dependent sugar phosphotransferase system"/>
    <property type="evidence" value="ECO:0007669"/>
    <property type="project" value="InterPro"/>
</dbReference>
<evidence type="ECO:0000313" key="6">
    <source>
        <dbReference type="EMBL" id="PAE87931.1"/>
    </source>
</evidence>
<evidence type="ECO:0000256" key="3">
    <source>
        <dbReference type="ARBA" id="ARBA00012095"/>
    </source>
</evidence>
<sequence length="129" mass="13976">MADRRVAILLISHVEALADGAQALMQQANRDVGIYACGGLEDGEIGTSIERIRTVIDRIPSDHDILVFYDIGSAKMNAEMAQEFEPNRTIMISDAPLIEGGYVATIHAGLGKGIDEVKRNAESSYQKGE</sequence>
<dbReference type="Pfam" id="PF03610">
    <property type="entry name" value="EIIA-man"/>
    <property type="match status" value="1"/>
</dbReference>
<dbReference type="GO" id="GO:0047324">
    <property type="term" value="F:phosphoenolpyruvate-glycerone phosphotransferase activity"/>
    <property type="evidence" value="ECO:0007669"/>
    <property type="project" value="UniProtKB-EC"/>
</dbReference>
<proteinExistence type="predicted"/>
<dbReference type="PANTHER" id="PTHR38594:SF1">
    <property type="entry name" value="PEP-DEPENDENT DIHYDROXYACETONE KINASE, PHOSPHORYL DONOR SUBUNIT DHAM"/>
    <property type="match status" value="1"/>
</dbReference>
<dbReference type="InterPro" id="IPR039643">
    <property type="entry name" value="DhaM"/>
</dbReference>
<dbReference type="PROSITE" id="PS51096">
    <property type="entry name" value="PTS_EIIA_TYPE_4"/>
    <property type="match status" value="1"/>
</dbReference>
<comment type="caution">
    <text evidence="6">The sequence shown here is derived from an EMBL/GenBank/DDBJ whole genome shotgun (WGS) entry which is preliminary data.</text>
</comment>
<evidence type="ECO:0000256" key="5">
    <source>
        <dbReference type="ARBA" id="ARBA00046577"/>
    </source>
</evidence>
<dbReference type="GO" id="GO:0019563">
    <property type="term" value="P:glycerol catabolic process"/>
    <property type="evidence" value="ECO:0007669"/>
    <property type="project" value="InterPro"/>
</dbReference>
<dbReference type="Proteomes" id="UP000216207">
    <property type="component" value="Unassembled WGS sequence"/>
</dbReference>
<organism evidence="6 7">
    <name type="scientific">Shouchella clausii</name>
    <name type="common">Alkalihalobacillus clausii</name>
    <dbReference type="NCBI Taxonomy" id="79880"/>
    <lineage>
        <taxon>Bacteria</taxon>
        <taxon>Bacillati</taxon>
        <taxon>Bacillota</taxon>
        <taxon>Bacilli</taxon>
        <taxon>Bacillales</taxon>
        <taxon>Bacillaceae</taxon>
        <taxon>Shouchella</taxon>
    </lineage>
</organism>
<evidence type="ECO:0000313" key="7">
    <source>
        <dbReference type="Proteomes" id="UP000216207"/>
    </source>
</evidence>
<name>A0A268NX06_SHOCL</name>
<dbReference type="InterPro" id="IPR004701">
    <property type="entry name" value="PTS_EIIA_man-typ"/>
</dbReference>
<dbReference type="SUPFAM" id="SSF53062">
    <property type="entry name" value="PTS system fructose IIA component-like"/>
    <property type="match status" value="1"/>
</dbReference>
<dbReference type="PANTHER" id="PTHR38594">
    <property type="entry name" value="PEP-DEPENDENT DIHYDROXYACETONE KINASE, PHOSPHORYL DONOR SUBUNIT DHAM"/>
    <property type="match status" value="1"/>
</dbReference>
<dbReference type="InterPro" id="IPR012844">
    <property type="entry name" value="DhaM_N"/>
</dbReference>
<dbReference type="NCBIfam" id="TIGR02364">
    <property type="entry name" value="dha_pts"/>
    <property type="match status" value="1"/>
</dbReference>
<gene>
    <name evidence="6" type="ORF">CHH72_15815</name>
</gene>
<accession>A0A268NX06</accession>
<dbReference type="RefSeq" id="WP_011245809.1">
    <property type="nucleotide sequence ID" value="NZ_CP012475.1"/>
</dbReference>
<evidence type="ECO:0000256" key="4">
    <source>
        <dbReference type="ARBA" id="ARBA00022679"/>
    </source>
</evidence>
<dbReference type="EC" id="2.7.1.121" evidence="3"/>
<dbReference type="Gene3D" id="3.40.50.510">
    <property type="entry name" value="Phosphotransferase system, mannose-type IIA component"/>
    <property type="match status" value="1"/>
</dbReference>
<dbReference type="EMBL" id="NPCC01000025">
    <property type="protein sequence ID" value="PAE87931.1"/>
    <property type="molecule type" value="Genomic_DNA"/>
</dbReference>
<dbReference type="AlphaFoldDB" id="A0A268NX06"/>
<evidence type="ECO:0000256" key="1">
    <source>
        <dbReference type="ARBA" id="ARBA00001113"/>
    </source>
</evidence>
<keyword evidence="4" id="KW-0808">Transferase</keyword>
<dbReference type="OMA" id="DMVRQMV"/>